<evidence type="ECO:0000259" key="6">
    <source>
        <dbReference type="Pfam" id="PF08479"/>
    </source>
</evidence>
<dbReference type="Gene3D" id="2.40.160.50">
    <property type="entry name" value="membrane protein fhac: a member of the omp85/tpsb transporter family"/>
    <property type="match status" value="1"/>
</dbReference>
<evidence type="ECO:0000259" key="5">
    <source>
        <dbReference type="Pfam" id="PF03865"/>
    </source>
</evidence>
<proteinExistence type="predicted"/>
<keyword evidence="2" id="KW-0812">Transmembrane</keyword>
<keyword evidence="3" id="KW-0998">Cell outer membrane</keyword>
<evidence type="ECO:0000313" key="8">
    <source>
        <dbReference type="Proteomes" id="UP000306753"/>
    </source>
</evidence>
<evidence type="ECO:0000256" key="1">
    <source>
        <dbReference type="ARBA" id="ARBA00022452"/>
    </source>
</evidence>
<dbReference type="Pfam" id="PF03865">
    <property type="entry name" value="ShlB"/>
    <property type="match status" value="1"/>
</dbReference>
<protein>
    <recommendedName>
        <fullName evidence="9">ShlB/FhaC/HecB family hemolysin secretion/activation protein</fullName>
    </recommendedName>
</protein>
<dbReference type="GO" id="GO:0098046">
    <property type="term" value="C:type V protein secretion system complex"/>
    <property type="evidence" value="ECO:0007669"/>
    <property type="project" value="TreeGrafter"/>
</dbReference>
<keyword evidence="8" id="KW-1185">Reference proteome</keyword>
<accession>A0A5R9QI62</accession>
<dbReference type="PANTHER" id="PTHR34597:SF1">
    <property type="entry name" value="HEME_HEMOPEXIN TRANSPORTER PROTEIN HUXB"/>
    <property type="match status" value="1"/>
</dbReference>
<feature type="chain" id="PRO_5024438606" description="ShlB/FhaC/HecB family hemolysin secretion/activation protein" evidence="4">
    <location>
        <begin position="38"/>
        <end position="554"/>
    </location>
</feature>
<dbReference type="SUPFAM" id="SSF56935">
    <property type="entry name" value="Porins"/>
    <property type="match status" value="1"/>
</dbReference>
<dbReference type="InterPro" id="IPR051544">
    <property type="entry name" value="TPS_OM_transporter"/>
</dbReference>
<dbReference type="PANTHER" id="PTHR34597">
    <property type="entry name" value="SLR1661 PROTEIN"/>
    <property type="match status" value="1"/>
</dbReference>
<keyword evidence="1" id="KW-0472">Membrane</keyword>
<feature type="domain" description="Haemolysin activator HlyB C-terminal" evidence="5">
    <location>
        <begin position="226"/>
        <end position="514"/>
    </location>
</feature>
<evidence type="ECO:0000256" key="4">
    <source>
        <dbReference type="SAM" id="SignalP"/>
    </source>
</evidence>
<evidence type="ECO:0000256" key="3">
    <source>
        <dbReference type="ARBA" id="ARBA00023237"/>
    </source>
</evidence>
<reference evidence="7 8" key="1">
    <citation type="journal article" date="2017" name="Eur. J. Clin. Microbiol. Infect. Dis.">
        <title>Uncommonly isolated clinical Pseudomonas: identification and phylogenetic assignation.</title>
        <authorList>
            <person name="Mulet M."/>
            <person name="Gomila M."/>
            <person name="Ramirez A."/>
            <person name="Cardew S."/>
            <person name="Moore E.R."/>
            <person name="Lalucat J."/>
            <person name="Garcia-Valdes E."/>
        </authorList>
    </citation>
    <scope>NUCLEOTIDE SEQUENCE [LARGE SCALE GENOMIC DNA]</scope>
    <source>
        <strain evidence="7 8">SD129</strain>
    </source>
</reference>
<dbReference type="Proteomes" id="UP000306753">
    <property type="component" value="Unassembled WGS sequence"/>
</dbReference>
<name>A0A5R9QI62_9GAMM</name>
<dbReference type="AlphaFoldDB" id="A0A5R9QI62"/>
<evidence type="ECO:0000313" key="7">
    <source>
        <dbReference type="EMBL" id="TLX64931.1"/>
    </source>
</evidence>
<dbReference type="InterPro" id="IPR013686">
    <property type="entry name" value="Polypept-transport_assoc_ShlB"/>
</dbReference>
<keyword evidence="1" id="KW-1134">Transmembrane beta strand</keyword>
<feature type="signal peptide" evidence="4">
    <location>
        <begin position="1"/>
        <end position="37"/>
    </location>
</feature>
<dbReference type="EMBL" id="QLAG01000003">
    <property type="protein sequence ID" value="TLX64931.1"/>
    <property type="molecule type" value="Genomic_DNA"/>
</dbReference>
<dbReference type="Pfam" id="PF08479">
    <property type="entry name" value="POTRA_2"/>
    <property type="match status" value="1"/>
</dbReference>
<sequence length="554" mass="60458">MMKLCKRLNAGDLRVASACLPLLLGAAALPSVSLAQAVPPGAQPGAISSELLRQPQRIERMEALPQGEAPVLDVPLVGDQQLPDNPGVAFTLESVVFSETAILSREELDAVVQPYLARTVGFAELQQVIVAVNRLYDDKGYVTARAILPPQRIEGGRVRVQLVEGRVGELVLEGATYMKPEYIRQRVGIESGELIEPRRLEEELSRFNRLSAGALSASLQPGKGYGLTDVYLNVTEPPRNSLDLFVNNHGYESTGEETGGVMYRHYGALGADDVFSFFGAGSRGSGVGSLSYDAPFNAYGGRIGARLGKSSARVVYGPFRDLDSRSDSENGSVFLSHPLWSNRDWLLTGQLTVGEQRTENRVAGVFLNETRVKSTQGDLTALYLVPGRSARLGLGYQEARSELEGTPERETFDLWSGYWQLYQALGADWYLNGAGAWQYSRKEGVPSSQLFQIGGASTVRGYRQGELAGDGGAYANFQANYRVTQALTGFGFYDFGKIDSSFRQPETLDSVGAGFNWQVNRRLATEVSMGVPLRNVRNDQDDVYLNVQLVLKAL</sequence>
<comment type="caution">
    <text evidence="7">The sequence shown here is derived from an EMBL/GenBank/DDBJ whole genome shotgun (WGS) entry which is preliminary data.</text>
</comment>
<feature type="domain" description="Polypeptide-transport-associated ShlB-type" evidence="6">
    <location>
        <begin position="90"/>
        <end position="165"/>
    </location>
</feature>
<dbReference type="GO" id="GO:0046819">
    <property type="term" value="P:protein secretion by the type V secretion system"/>
    <property type="evidence" value="ECO:0007669"/>
    <property type="project" value="TreeGrafter"/>
</dbReference>
<dbReference type="InterPro" id="IPR005565">
    <property type="entry name" value="Hemolysn_activator_HlyB_C"/>
</dbReference>
<gene>
    <name evidence="7" type="ORF">DN820_03565</name>
</gene>
<dbReference type="GO" id="GO:0008320">
    <property type="term" value="F:protein transmembrane transporter activity"/>
    <property type="evidence" value="ECO:0007669"/>
    <property type="project" value="TreeGrafter"/>
</dbReference>
<evidence type="ECO:0000256" key="2">
    <source>
        <dbReference type="ARBA" id="ARBA00022692"/>
    </source>
</evidence>
<dbReference type="Gene3D" id="3.10.20.310">
    <property type="entry name" value="membrane protein fhac"/>
    <property type="match status" value="1"/>
</dbReference>
<evidence type="ECO:0008006" key="9">
    <source>
        <dbReference type="Google" id="ProtNLM"/>
    </source>
</evidence>
<keyword evidence="4" id="KW-0732">Signal</keyword>
<organism evidence="7 8">
    <name type="scientific">Stutzerimonas nosocomialis</name>
    <dbReference type="NCBI Taxonomy" id="1056496"/>
    <lineage>
        <taxon>Bacteria</taxon>
        <taxon>Pseudomonadati</taxon>
        <taxon>Pseudomonadota</taxon>
        <taxon>Gammaproteobacteria</taxon>
        <taxon>Pseudomonadales</taxon>
        <taxon>Pseudomonadaceae</taxon>
        <taxon>Stutzerimonas</taxon>
    </lineage>
</organism>